<dbReference type="AlphaFoldDB" id="A0A6M3IQB6"/>
<name>A0A6M3IQB6_9ZZZZ</name>
<dbReference type="EMBL" id="MT141330">
    <property type="protein sequence ID" value="QJA58582.1"/>
    <property type="molecule type" value="Genomic_DNA"/>
</dbReference>
<proteinExistence type="predicted"/>
<sequence>MTKIRLWTIGILKEDYTNSILPTVEATRKLREQLNDVNDDGEVDVIWGPELSVRVIE</sequence>
<gene>
    <name evidence="1" type="ORF">MM415B01436_0016</name>
</gene>
<protein>
    <submittedName>
        <fullName evidence="1">Uncharacterized protein</fullName>
    </submittedName>
</protein>
<reference evidence="1" key="1">
    <citation type="submission" date="2020-03" db="EMBL/GenBank/DDBJ databases">
        <title>The deep terrestrial virosphere.</title>
        <authorList>
            <person name="Holmfeldt K."/>
            <person name="Nilsson E."/>
            <person name="Simone D."/>
            <person name="Lopez-Fernandez M."/>
            <person name="Wu X."/>
            <person name="de Brujin I."/>
            <person name="Lundin D."/>
            <person name="Andersson A."/>
            <person name="Bertilsson S."/>
            <person name="Dopson M."/>
        </authorList>
    </citation>
    <scope>NUCLEOTIDE SEQUENCE</scope>
    <source>
        <strain evidence="1">MM415B01436</strain>
    </source>
</reference>
<accession>A0A6M3IQB6</accession>
<organism evidence="1">
    <name type="scientific">viral metagenome</name>
    <dbReference type="NCBI Taxonomy" id="1070528"/>
    <lineage>
        <taxon>unclassified sequences</taxon>
        <taxon>metagenomes</taxon>
        <taxon>organismal metagenomes</taxon>
    </lineage>
</organism>
<evidence type="ECO:0000313" key="1">
    <source>
        <dbReference type="EMBL" id="QJA58582.1"/>
    </source>
</evidence>